<evidence type="ECO:0000313" key="3">
    <source>
        <dbReference type="Proteomes" id="UP000238312"/>
    </source>
</evidence>
<accession>A0A2T0M7L4</accession>
<dbReference type="AlphaFoldDB" id="A0A2T0M7L4"/>
<dbReference type="Proteomes" id="UP000238312">
    <property type="component" value="Unassembled WGS sequence"/>
</dbReference>
<feature type="compositionally biased region" description="Basic and acidic residues" evidence="1">
    <location>
        <begin position="36"/>
        <end position="47"/>
    </location>
</feature>
<feature type="compositionally biased region" description="Low complexity" evidence="1">
    <location>
        <begin position="235"/>
        <end position="249"/>
    </location>
</feature>
<comment type="caution">
    <text evidence="2">The sequence shown here is derived from an EMBL/GenBank/DDBJ whole genome shotgun (WGS) entry which is preliminary data.</text>
</comment>
<organism evidence="2 3">
    <name type="scientific">Nonomuraea fuscirosea</name>
    <dbReference type="NCBI Taxonomy" id="1291556"/>
    <lineage>
        <taxon>Bacteria</taxon>
        <taxon>Bacillati</taxon>
        <taxon>Actinomycetota</taxon>
        <taxon>Actinomycetes</taxon>
        <taxon>Streptosporangiales</taxon>
        <taxon>Streptosporangiaceae</taxon>
        <taxon>Nonomuraea</taxon>
    </lineage>
</organism>
<feature type="region of interest" description="Disordered" evidence="1">
    <location>
        <begin position="230"/>
        <end position="249"/>
    </location>
</feature>
<proteinExistence type="predicted"/>
<dbReference type="EMBL" id="PVNG01000028">
    <property type="protein sequence ID" value="PRX53378.1"/>
    <property type="molecule type" value="Genomic_DNA"/>
</dbReference>
<sequence>MTARAGPVGRSVAGPGAFDVAEEGGDVRPITQHLSHQGEDGDGDGQHTHGSRAPVTSRVLLSRLGVGLRGGSGMSGSAGSPAGLPRAFMAMRSSCSAFCLSPATGSNRCHSRNTVTSVRVDPARARRDGDHCCGQCPGESARDLSRYGERDLATRLEAVRPDGDHVRGARLPCLIQVRSNYWCGNSRSAARRVRDALSSLDVTPGGPPSWTLGFAGRRYLRDLVARASKSRSGRVRSSSRSLSASQPTA</sequence>
<reference evidence="2 3" key="1">
    <citation type="submission" date="2018-03" db="EMBL/GenBank/DDBJ databases">
        <title>Genomic Encyclopedia of Type Strains, Phase III (KMG-III): the genomes of soil and plant-associated and newly described type strains.</title>
        <authorList>
            <person name="Whitman W."/>
        </authorList>
    </citation>
    <scope>NUCLEOTIDE SEQUENCE [LARGE SCALE GENOMIC DNA]</scope>
    <source>
        <strain evidence="2 3">CGMCC 4.7104</strain>
    </source>
</reference>
<name>A0A2T0M7L4_9ACTN</name>
<keyword evidence="3" id="KW-1185">Reference proteome</keyword>
<protein>
    <submittedName>
        <fullName evidence="2">Uncharacterized protein</fullName>
    </submittedName>
</protein>
<gene>
    <name evidence="2" type="ORF">B0I32_128134</name>
</gene>
<feature type="region of interest" description="Disordered" evidence="1">
    <location>
        <begin position="1"/>
        <end position="57"/>
    </location>
</feature>
<evidence type="ECO:0000313" key="2">
    <source>
        <dbReference type="EMBL" id="PRX53378.1"/>
    </source>
</evidence>
<evidence type="ECO:0000256" key="1">
    <source>
        <dbReference type="SAM" id="MobiDB-lite"/>
    </source>
</evidence>